<feature type="transmembrane region" description="Helical" evidence="1">
    <location>
        <begin position="232"/>
        <end position="252"/>
    </location>
</feature>
<sequence>MQEPQEYHSPHRKFLQKGVLVCVVILFIICGTLSITLSKTCYTLQAENFENDLVYFRKPLFFNSLMFFSMALCTFPYLLLKYVFSDKMSKPKEYTNKHLLYLFFPALLAFSATYLQNIGLVYIHGSVFQMLRGSVIIFIALLQYFIKKRKLLPHQITGVLIVVVAIALVGSSSFMIPSNKNPGATTHSIHKFIGISCILFAQLLNACSGLVEESLLHDAEIPPSLIVSVEGWFGVLFSVVTILFLQFMPIPADTLIKENTAETLLMMVRKPTIYALVNAYVLVVLFFNLTGMTITSQINALTRNVIDPLRMITIWLTGLFIHYVITNKLGEALSWATLIQVFGFIVLAVGFFVYAGIIPLPFFGTTIKTENENIQPILQDDEIDENEMNIHKED</sequence>
<dbReference type="PANTHER" id="PTHR13146:SF7">
    <property type="entry name" value="INTEGRAL MEMBRANE PROTEIN DUF6 DOMAIN CONTAINING PROTEIN"/>
    <property type="match status" value="1"/>
</dbReference>
<feature type="transmembrane region" description="Helical" evidence="1">
    <location>
        <begin position="129"/>
        <end position="146"/>
    </location>
</feature>
<feature type="transmembrane region" description="Helical" evidence="1">
    <location>
        <begin position="60"/>
        <end position="80"/>
    </location>
</feature>
<keyword evidence="1" id="KW-1133">Transmembrane helix</keyword>
<feature type="transmembrane region" description="Helical" evidence="1">
    <location>
        <begin position="189"/>
        <end position="211"/>
    </location>
</feature>
<protein>
    <recommendedName>
        <fullName evidence="2">EamA domain-containing protein</fullName>
    </recommendedName>
</protein>
<keyword evidence="4" id="KW-1185">Reference proteome</keyword>
<feature type="transmembrane region" description="Helical" evidence="1">
    <location>
        <begin position="158"/>
        <end position="177"/>
    </location>
</feature>
<dbReference type="Pfam" id="PF00892">
    <property type="entry name" value="EamA"/>
    <property type="match status" value="1"/>
</dbReference>
<accession>A0ABQ0D9I7</accession>
<reference evidence="3 4" key="1">
    <citation type="journal article" date="2019" name="PLoS Negl. Trop. Dis.">
        <title>Whole genome sequencing of Entamoeba nuttalli reveals mammalian host-related molecular signatures and a novel octapeptide-repeat surface protein.</title>
        <authorList>
            <person name="Tanaka M."/>
            <person name="Makiuchi T."/>
            <person name="Komiyama T."/>
            <person name="Shiina T."/>
            <person name="Osaki K."/>
            <person name="Tachibana H."/>
        </authorList>
    </citation>
    <scope>NUCLEOTIDE SEQUENCE [LARGE SCALE GENOMIC DNA]</scope>
    <source>
        <strain evidence="3 4">P19-061405</strain>
    </source>
</reference>
<dbReference type="SUPFAM" id="SSF103481">
    <property type="entry name" value="Multidrug resistance efflux transporter EmrE"/>
    <property type="match status" value="1"/>
</dbReference>
<organism evidence="3 4">
    <name type="scientific">Entamoeba nuttalli</name>
    <dbReference type="NCBI Taxonomy" id="412467"/>
    <lineage>
        <taxon>Eukaryota</taxon>
        <taxon>Amoebozoa</taxon>
        <taxon>Evosea</taxon>
        <taxon>Archamoebae</taxon>
        <taxon>Mastigamoebida</taxon>
        <taxon>Entamoebidae</taxon>
        <taxon>Entamoeba</taxon>
    </lineage>
</organism>
<proteinExistence type="predicted"/>
<dbReference type="PANTHER" id="PTHR13146">
    <property type="match status" value="1"/>
</dbReference>
<dbReference type="Proteomes" id="UP001628156">
    <property type="component" value="Unassembled WGS sequence"/>
</dbReference>
<feature type="domain" description="EamA" evidence="2">
    <location>
        <begin position="59"/>
        <end position="169"/>
    </location>
</feature>
<comment type="caution">
    <text evidence="3">The sequence shown here is derived from an EMBL/GenBank/DDBJ whole genome shotgun (WGS) entry which is preliminary data.</text>
</comment>
<feature type="transmembrane region" description="Helical" evidence="1">
    <location>
        <begin position="100"/>
        <end position="123"/>
    </location>
</feature>
<dbReference type="InterPro" id="IPR000620">
    <property type="entry name" value="EamA_dom"/>
</dbReference>
<dbReference type="EMBL" id="BAAFRS010000037">
    <property type="protein sequence ID" value="GAB1219510.1"/>
    <property type="molecule type" value="Genomic_DNA"/>
</dbReference>
<evidence type="ECO:0000256" key="1">
    <source>
        <dbReference type="SAM" id="Phobius"/>
    </source>
</evidence>
<feature type="transmembrane region" description="Helical" evidence="1">
    <location>
        <begin position="272"/>
        <end position="289"/>
    </location>
</feature>
<name>A0ABQ0D9I7_9EUKA</name>
<evidence type="ECO:0000313" key="3">
    <source>
        <dbReference type="EMBL" id="GAB1219510.1"/>
    </source>
</evidence>
<feature type="transmembrane region" description="Helical" evidence="1">
    <location>
        <begin position="332"/>
        <end position="358"/>
    </location>
</feature>
<dbReference type="InterPro" id="IPR037185">
    <property type="entry name" value="EmrE-like"/>
</dbReference>
<evidence type="ECO:0000259" key="2">
    <source>
        <dbReference type="Pfam" id="PF00892"/>
    </source>
</evidence>
<feature type="transmembrane region" description="Helical" evidence="1">
    <location>
        <begin position="20"/>
        <end position="40"/>
    </location>
</feature>
<keyword evidence="1" id="KW-0812">Transmembrane</keyword>
<keyword evidence="1" id="KW-0472">Membrane</keyword>
<evidence type="ECO:0000313" key="4">
    <source>
        <dbReference type="Proteomes" id="UP001628156"/>
    </source>
</evidence>
<feature type="transmembrane region" description="Helical" evidence="1">
    <location>
        <begin position="309"/>
        <end position="326"/>
    </location>
</feature>
<gene>
    <name evidence="3" type="ORF">ENUP19_0037G0023</name>
</gene>